<feature type="compositionally biased region" description="Polar residues" evidence="1">
    <location>
        <begin position="1048"/>
        <end position="1071"/>
    </location>
</feature>
<feature type="domain" description="Ams2/SPT21 N-terminal" evidence="2">
    <location>
        <begin position="33"/>
        <end position="172"/>
    </location>
</feature>
<dbReference type="OrthoDB" id="3199820at2759"/>
<evidence type="ECO:0000313" key="3">
    <source>
        <dbReference type="EMBL" id="KAF2502263.1"/>
    </source>
</evidence>
<dbReference type="AlphaFoldDB" id="A0A6A6REU0"/>
<keyword evidence="4" id="KW-1185">Reference proteome</keyword>
<dbReference type="Pfam" id="PF25823">
    <property type="entry name" value="Ams2-SPT21_N"/>
    <property type="match status" value="1"/>
</dbReference>
<feature type="compositionally biased region" description="Basic and acidic residues" evidence="1">
    <location>
        <begin position="492"/>
        <end position="510"/>
    </location>
</feature>
<dbReference type="PANTHER" id="PTHR39147:SF1">
    <property type="entry name" value="PROTEIN SPT21"/>
    <property type="match status" value="1"/>
</dbReference>
<feature type="region of interest" description="Disordered" evidence="1">
    <location>
        <begin position="1176"/>
        <end position="1196"/>
    </location>
</feature>
<feature type="compositionally biased region" description="Polar residues" evidence="1">
    <location>
        <begin position="544"/>
        <end position="574"/>
    </location>
</feature>
<feature type="compositionally biased region" description="Polar residues" evidence="1">
    <location>
        <begin position="662"/>
        <end position="673"/>
    </location>
</feature>
<dbReference type="GO" id="GO:0006357">
    <property type="term" value="P:regulation of transcription by RNA polymerase II"/>
    <property type="evidence" value="ECO:0007669"/>
    <property type="project" value="TreeGrafter"/>
</dbReference>
<feature type="compositionally biased region" description="Polar residues" evidence="1">
    <location>
        <begin position="511"/>
        <end position="523"/>
    </location>
</feature>
<organism evidence="3 4">
    <name type="scientific">Lophium mytilinum</name>
    <dbReference type="NCBI Taxonomy" id="390894"/>
    <lineage>
        <taxon>Eukaryota</taxon>
        <taxon>Fungi</taxon>
        <taxon>Dikarya</taxon>
        <taxon>Ascomycota</taxon>
        <taxon>Pezizomycotina</taxon>
        <taxon>Dothideomycetes</taxon>
        <taxon>Pleosporomycetidae</taxon>
        <taxon>Mytilinidiales</taxon>
        <taxon>Mytilinidiaceae</taxon>
        <taxon>Lophium</taxon>
    </lineage>
</organism>
<feature type="compositionally biased region" description="Polar residues" evidence="1">
    <location>
        <begin position="298"/>
        <end position="323"/>
    </location>
</feature>
<reference evidence="3" key="1">
    <citation type="journal article" date="2020" name="Stud. Mycol.">
        <title>101 Dothideomycetes genomes: a test case for predicting lifestyles and emergence of pathogens.</title>
        <authorList>
            <person name="Haridas S."/>
            <person name="Albert R."/>
            <person name="Binder M."/>
            <person name="Bloem J."/>
            <person name="Labutti K."/>
            <person name="Salamov A."/>
            <person name="Andreopoulos B."/>
            <person name="Baker S."/>
            <person name="Barry K."/>
            <person name="Bills G."/>
            <person name="Bluhm B."/>
            <person name="Cannon C."/>
            <person name="Castanera R."/>
            <person name="Culley D."/>
            <person name="Daum C."/>
            <person name="Ezra D."/>
            <person name="Gonzalez J."/>
            <person name="Henrissat B."/>
            <person name="Kuo A."/>
            <person name="Liang C."/>
            <person name="Lipzen A."/>
            <person name="Lutzoni F."/>
            <person name="Magnuson J."/>
            <person name="Mondo S."/>
            <person name="Nolan M."/>
            <person name="Ohm R."/>
            <person name="Pangilinan J."/>
            <person name="Park H.-J."/>
            <person name="Ramirez L."/>
            <person name="Alfaro M."/>
            <person name="Sun H."/>
            <person name="Tritt A."/>
            <person name="Yoshinaga Y."/>
            <person name="Zwiers L.-H."/>
            <person name="Turgeon B."/>
            <person name="Goodwin S."/>
            <person name="Spatafora J."/>
            <person name="Crous P."/>
            <person name="Grigoriev I."/>
        </authorList>
    </citation>
    <scope>NUCLEOTIDE SEQUENCE</scope>
    <source>
        <strain evidence="3">CBS 269.34</strain>
    </source>
</reference>
<feature type="compositionally biased region" description="Polar residues" evidence="1">
    <location>
        <begin position="266"/>
        <end position="290"/>
    </location>
</feature>
<feature type="region of interest" description="Disordered" evidence="1">
    <location>
        <begin position="1"/>
        <end position="25"/>
    </location>
</feature>
<feature type="region of interest" description="Disordered" evidence="1">
    <location>
        <begin position="860"/>
        <end position="910"/>
    </location>
</feature>
<dbReference type="PANTHER" id="PTHR39147">
    <property type="entry name" value="PROTEIN SPT21"/>
    <property type="match status" value="1"/>
</dbReference>
<dbReference type="SUPFAM" id="SSF57716">
    <property type="entry name" value="Glucocorticoid receptor-like (DNA-binding domain)"/>
    <property type="match status" value="1"/>
</dbReference>
<feature type="region of interest" description="Disordered" evidence="1">
    <location>
        <begin position="244"/>
        <end position="348"/>
    </location>
</feature>
<feature type="region of interest" description="Disordered" evidence="1">
    <location>
        <begin position="814"/>
        <end position="846"/>
    </location>
</feature>
<sequence>MSSPPSLRGHETPQPMLPSVGFDEDEDAADDIPRRLMRVKVLYTFDDQNQSNCLARLPSALNIPTVSLDENTQVGVIELKTCIQAIVTASPELVAKLGHDYTVYAYDFSEYETPLVGQGMLSWILASTSSTPNAPANQSNTMVTGRVCKNLLGLFSNGIKETLEVKLKLVPVPTCLQSEYVENMEKYRSLSKILPEGFDYNSWVEFLKANPGIGKLAGPGASFSPQADQRANMGGVESIHQMLTRTISPSDDGRGNGYTYRDEESYSTLGSRAGSPTPSMQSCSALQQIIQEAGSRPVSRTSITTDRPPLSRQQSYHSEMQQEQIDDGPARKRARVTKVSRPGRSSFGIASDSLRVTASTAASVRLHRPIPSYPSSIANSIEPPPRAPTPRPGEKNPTYLRHTRPPAPSALRRGSLGNQHTRYVSPYAGNSPYSDAVDSADEDQGGSSGETPMEFPSSPPLLPQGHNSPAPSSPGLPTLPYPADSGFVSDNVMDREDEVGRKRRDSEVSHQARSVGQNTNGRTFSHHPWQEDTPGPLEPLSKRMPTNRTNSLTVESEISGNTNRGSAPTPPTTEQNVALNQSFMEDQLVTALIQSASAENLVEPQLLGLENPQAHPRSESCVQFDNYSQFQNPSPFENPVPPENPAPPSRKRSRPTKGRTLPRSQTWSGSQPLSDAPATFTGEENGPALPRSGTGRSRKKNIQDKAASAIAAGLMPTFCSNCGEIETSTWRKAYARIESGSPEDHSLASAAKEGIVGFEMMDAGEGEDAQPKYRIFKQSVSVDEQDLKGFEVLMLCNPCGLWFNKRGSMRPQEIWTKQAVDPANKPKRKRNRPNRGNQDKKSQDQDAIMSDAIQEPFSAGFTDSIIPSDGVQAFPSQPPAEANDASRSTMPTSLDGAMEADGPTDETGASNQMDGAVAEAALLRAIQSSPVRFHGTKHSPINLESDLTPKPTRRVLFPSPRKEGEIRTLSDCPATTSPTPKDVTSSPTEGSVAPGTQPDNAEDFDKENCPPPPDEHDDLAHLFEEMDHAIQGTPKSGHSFSDLLKTPTPKSGRQSGTPRRSQNDAAILTTPSRSSRVGALAPLTPFTAQLNAIMSGGITGSSPLQLQSVDYQDLGIFDTPGRRSSTIQFTDWTNDDFLSSDLPMPSSPPGGLFSLYEDPATSTLGIWDGTSIFGSSDSTQQDSALGQGAGSKGQERLDLSAMIEEVAGTAMKCEDDQPTNNAQATTDA</sequence>
<gene>
    <name evidence="3" type="ORF">BU16DRAFT_576300</name>
</gene>
<feature type="compositionally biased region" description="Pro residues" evidence="1">
    <location>
        <begin position="382"/>
        <end position="391"/>
    </location>
</feature>
<feature type="region of interest" description="Disordered" evidence="1">
    <location>
        <begin position="1031"/>
        <end position="1071"/>
    </location>
</feature>
<evidence type="ECO:0000256" key="1">
    <source>
        <dbReference type="SAM" id="MobiDB-lite"/>
    </source>
</evidence>
<feature type="compositionally biased region" description="Polar residues" evidence="1">
    <location>
        <begin position="973"/>
        <end position="989"/>
    </location>
</feature>
<dbReference type="InterPro" id="IPR057725">
    <property type="entry name" value="Ams2-SPT21_N"/>
</dbReference>
<dbReference type="GO" id="GO:0008270">
    <property type="term" value="F:zinc ion binding"/>
    <property type="evidence" value="ECO:0007669"/>
    <property type="project" value="InterPro"/>
</dbReference>
<dbReference type="InterPro" id="IPR042403">
    <property type="entry name" value="Spt21/Ams2"/>
</dbReference>
<name>A0A6A6REU0_9PEZI</name>
<dbReference type="Proteomes" id="UP000799750">
    <property type="component" value="Unassembled WGS sequence"/>
</dbReference>
<dbReference type="GO" id="GO:0000183">
    <property type="term" value="P:rDNA heterochromatin formation"/>
    <property type="evidence" value="ECO:0007669"/>
    <property type="project" value="TreeGrafter"/>
</dbReference>
<proteinExistence type="predicted"/>
<dbReference type="EMBL" id="MU004181">
    <property type="protein sequence ID" value="KAF2502263.1"/>
    <property type="molecule type" value="Genomic_DNA"/>
</dbReference>
<dbReference type="Gene3D" id="3.30.50.10">
    <property type="entry name" value="Erythroid Transcription Factor GATA-1, subunit A"/>
    <property type="match status" value="1"/>
</dbReference>
<feature type="compositionally biased region" description="Pro residues" evidence="1">
    <location>
        <begin position="636"/>
        <end position="648"/>
    </location>
</feature>
<dbReference type="GO" id="GO:0030466">
    <property type="term" value="P:silent mating-type cassette heterochromatin formation"/>
    <property type="evidence" value="ECO:0007669"/>
    <property type="project" value="TreeGrafter"/>
</dbReference>
<accession>A0A6A6REU0</accession>
<evidence type="ECO:0000259" key="2">
    <source>
        <dbReference type="Pfam" id="PF25823"/>
    </source>
</evidence>
<feature type="compositionally biased region" description="Pro residues" evidence="1">
    <location>
        <begin position="471"/>
        <end position="480"/>
    </location>
</feature>
<evidence type="ECO:0000313" key="4">
    <source>
        <dbReference type="Proteomes" id="UP000799750"/>
    </source>
</evidence>
<dbReference type="InterPro" id="IPR013088">
    <property type="entry name" value="Znf_NHR/GATA"/>
</dbReference>
<feature type="region of interest" description="Disordered" evidence="1">
    <location>
        <begin position="370"/>
        <end position="574"/>
    </location>
</feature>
<protein>
    <recommendedName>
        <fullName evidence="2">Ams2/SPT21 N-terminal domain-containing protein</fullName>
    </recommendedName>
</protein>
<feature type="region of interest" description="Disordered" evidence="1">
    <location>
        <begin position="627"/>
        <end position="704"/>
    </location>
</feature>
<feature type="region of interest" description="Disordered" evidence="1">
    <location>
        <begin position="933"/>
        <end position="1018"/>
    </location>
</feature>